<feature type="region of interest" description="Disordered" evidence="1">
    <location>
        <begin position="209"/>
        <end position="228"/>
    </location>
</feature>
<feature type="compositionally biased region" description="Basic and acidic residues" evidence="1">
    <location>
        <begin position="73"/>
        <end position="86"/>
    </location>
</feature>
<sequence>MTTTSTDSTRCPTPHLLLRVPPPLPQITSTNASVRGRSSCLGGETAVGVSGRMLIEKEGREEEQGESTGASGRMEECGQRKEEGDPARGLLLSSPGASVLPSPPPSACPLPSPLVSSISVSLLSSNGSVMGEKKKSKKSKKKYEEHNDEGETKSALSDTHEKNGQARVGKTKKSADKVSDGSSAKGTHAPVEYSSESVKIWVRRGGHNCLLGPGQVDLLSGEEREGGL</sequence>
<dbReference type="EMBL" id="CDMZ01001491">
    <property type="protein sequence ID" value="CEM33390.1"/>
    <property type="molecule type" value="Genomic_DNA"/>
</dbReference>
<feature type="compositionally biased region" description="Low complexity" evidence="1">
    <location>
        <begin position="113"/>
        <end position="129"/>
    </location>
</feature>
<feature type="compositionally biased region" description="Pro residues" evidence="1">
    <location>
        <begin position="101"/>
        <end position="112"/>
    </location>
</feature>
<dbReference type="AlphaFoldDB" id="A0A0G4GRY6"/>
<gene>
    <name evidence="2" type="ORF">Cvel_5119</name>
</gene>
<accession>A0A0G4GRY6</accession>
<feature type="compositionally biased region" description="Low complexity" evidence="1">
    <location>
        <begin position="1"/>
        <end position="19"/>
    </location>
</feature>
<feature type="compositionally biased region" description="Basic and acidic residues" evidence="1">
    <location>
        <begin position="142"/>
        <end position="164"/>
    </location>
</feature>
<dbReference type="VEuPathDB" id="CryptoDB:Cvel_5119"/>
<organism evidence="2">
    <name type="scientific">Chromera velia CCMP2878</name>
    <dbReference type="NCBI Taxonomy" id="1169474"/>
    <lineage>
        <taxon>Eukaryota</taxon>
        <taxon>Sar</taxon>
        <taxon>Alveolata</taxon>
        <taxon>Colpodellida</taxon>
        <taxon>Chromeraceae</taxon>
        <taxon>Chromera</taxon>
    </lineage>
</organism>
<proteinExistence type="predicted"/>
<feature type="region of interest" description="Disordered" evidence="1">
    <location>
        <begin position="1"/>
        <end position="194"/>
    </location>
</feature>
<protein>
    <submittedName>
        <fullName evidence="2">Uncharacterized protein</fullName>
    </submittedName>
</protein>
<evidence type="ECO:0000313" key="2">
    <source>
        <dbReference type="EMBL" id="CEM33390.1"/>
    </source>
</evidence>
<reference evidence="2" key="1">
    <citation type="submission" date="2014-11" db="EMBL/GenBank/DDBJ databases">
        <authorList>
            <person name="Otto D Thomas"/>
            <person name="Naeem Raeece"/>
        </authorList>
    </citation>
    <scope>NUCLEOTIDE SEQUENCE</scope>
</reference>
<feature type="compositionally biased region" description="Low complexity" evidence="1">
    <location>
        <begin position="89"/>
        <end position="100"/>
    </location>
</feature>
<name>A0A0G4GRY6_9ALVE</name>
<evidence type="ECO:0000256" key="1">
    <source>
        <dbReference type="SAM" id="MobiDB-lite"/>
    </source>
</evidence>